<keyword evidence="2" id="KW-1185">Reference proteome</keyword>
<evidence type="ECO:0000313" key="2">
    <source>
        <dbReference type="Proteomes" id="UP001273350"/>
    </source>
</evidence>
<dbReference type="RefSeq" id="WP_230001794.1">
    <property type="nucleotide sequence ID" value="NZ_CP087134.1"/>
</dbReference>
<organism evidence="1 2">
    <name type="scientific">Flavobacterium cupriresistens</name>
    <dbReference type="NCBI Taxonomy" id="2893885"/>
    <lineage>
        <taxon>Bacteria</taxon>
        <taxon>Pseudomonadati</taxon>
        <taxon>Bacteroidota</taxon>
        <taxon>Flavobacteriia</taxon>
        <taxon>Flavobacteriales</taxon>
        <taxon>Flavobacteriaceae</taxon>
        <taxon>Flavobacterium</taxon>
    </lineage>
</organism>
<evidence type="ECO:0000313" key="1">
    <source>
        <dbReference type="EMBL" id="MDX6189497.1"/>
    </source>
</evidence>
<protein>
    <recommendedName>
        <fullName evidence="3">META domain-containing protein</fullName>
    </recommendedName>
</protein>
<evidence type="ECO:0008006" key="3">
    <source>
        <dbReference type="Google" id="ProtNLM"/>
    </source>
</evidence>
<name>A0ABU4RA86_9FLAO</name>
<sequence>MKKTPIFLLFGLFVCCKSIKPNTYFSTCTLYGKSEISLRLNRDKSFIYNFRYYDQAIMGKWKVNSDTLILTSDFFNESMDSLSPKIKNSDEYGVDKYLIKGKKLFIINKKGMLSRK</sequence>
<accession>A0ABU4RA86</accession>
<proteinExistence type="predicted"/>
<dbReference type="Proteomes" id="UP001273350">
    <property type="component" value="Unassembled WGS sequence"/>
</dbReference>
<comment type="caution">
    <text evidence="1">The sequence shown here is derived from an EMBL/GenBank/DDBJ whole genome shotgun (WGS) entry which is preliminary data.</text>
</comment>
<reference evidence="1 2" key="1">
    <citation type="submission" date="2023-11" db="EMBL/GenBank/DDBJ databases">
        <title>Unpublished Manusciprt.</title>
        <authorList>
            <person name="Saticioglu I.B."/>
            <person name="Ay H."/>
            <person name="Ajmi N."/>
            <person name="Altun S."/>
            <person name="Duman M."/>
        </authorList>
    </citation>
    <scope>NUCLEOTIDE SEQUENCE [LARGE SCALE GENOMIC DNA]</scope>
    <source>
        <strain evidence="1 2">Fl-318</strain>
    </source>
</reference>
<dbReference type="EMBL" id="JAWXVI010000005">
    <property type="protein sequence ID" value="MDX6189497.1"/>
    <property type="molecule type" value="Genomic_DNA"/>
</dbReference>
<gene>
    <name evidence="1" type="ORF">SGQ83_09070</name>
</gene>